<reference evidence="2 3" key="1">
    <citation type="journal article" date="2014" name="Appl. Environ. Microbiol.">
        <title>Comparative genomic and morphological analysis of Listeria phages isolated from farm environments.</title>
        <authorList>
            <person name="Denes T."/>
            <person name="Vongkamjan K."/>
            <person name="Ackermann H.W."/>
            <person name="Moreno Switt A.I."/>
            <person name="Wiedmann M."/>
            <person name="den Bakker H.C."/>
        </authorList>
    </citation>
    <scope>NUCLEOTIDE SEQUENCE [LARGE SCALE GENOMIC DNA]</scope>
</reference>
<keyword evidence="3" id="KW-1185">Reference proteome</keyword>
<dbReference type="OrthoDB" id="10024at10239"/>
<dbReference type="RefSeq" id="YP_009044703.1">
    <property type="nucleotide sequence ID" value="NC_024384.1"/>
</dbReference>
<dbReference type="EMBL" id="KJ094022">
    <property type="protein sequence ID" value="AHL18763.1"/>
    <property type="molecule type" value="Genomic_DNA"/>
</dbReference>
<feature type="domain" description="IrrE N-terminal-like" evidence="1">
    <location>
        <begin position="30"/>
        <end position="120"/>
    </location>
</feature>
<protein>
    <submittedName>
        <fullName evidence="2">DUF955 domain-containing protein</fullName>
    </submittedName>
</protein>
<evidence type="ECO:0000313" key="3">
    <source>
        <dbReference type="Proteomes" id="UP000026992"/>
    </source>
</evidence>
<accession>A0A059T5E8</accession>
<proteinExistence type="predicted"/>
<dbReference type="KEGG" id="vg:19735814"/>
<dbReference type="Proteomes" id="UP000026992">
    <property type="component" value="Segment"/>
</dbReference>
<dbReference type="GeneID" id="19735814"/>
<gene>
    <name evidence="2" type="ORF">LP030-3_057</name>
</gene>
<sequence>MNKTSYELKQEFPELNFVINNNLPTKLFGLIQNKVVHLHPDLSENELRCTIIEEAMHWKYTAGDITKFNNVENIKQEKFARRKAHEYLVNIQSLALCYDLGYRTYYEAATFLNVTEKFLIEAVENYREKYGLMYNNGNYIIHFGSTIQVFQEDNSFYPYDYGC</sequence>
<organism evidence="2 3">
    <name type="scientific">Listeria phage LP-030-3</name>
    <dbReference type="NCBI Taxonomy" id="1458852"/>
    <lineage>
        <taxon>Viruses</taxon>
        <taxon>Duplodnaviria</taxon>
        <taxon>Heunggongvirae</taxon>
        <taxon>Uroviricota</taxon>
        <taxon>Caudoviricetes</taxon>
        <taxon>Aquingentivirus</taxon>
        <taxon>Aquingentivirus LP0303</taxon>
    </lineage>
</organism>
<dbReference type="InterPro" id="IPR010359">
    <property type="entry name" value="IrrE_HExxH"/>
</dbReference>
<dbReference type="Pfam" id="PF06114">
    <property type="entry name" value="Peptidase_M78"/>
    <property type="match status" value="1"/>
</dbReference>
<name>A0A059T5E8_9CAUD</name>
<evidence type="ECO:0000313" key="2">
    <source>
        <dbReference type="EMBL" id="AHL18763.1"/>
    </source>
</evidence>
<evidence type="ECO:0000259" key="1">
    <source>
        <dbReference type="Pfam" id="PF06114"/>
    </source>
</evidence>